<keyword evidence="2" id="KW-0472">Membrane</keyword>
<gene>
    <name evidence="3" type="ORF">ACFSGX_01815</name>
</gene>
<dbReference type="Proteomes" id="UP001597400">
    <property type="component" value="Unassembled WGS sequence"/>
</dbReference>
<keyword evidence="2" id="KW-1134">Transmembrane beta strand</keyword>
<organism evidence="3 4">
    <name type="scientific">Sphingomonas arantia</name>
    <dbReference type="NCBI Taxonomy" id="1460676"/>
    <lineage>
        <taxon>Bacteria</taxon>
        <taxon>Pseudomonadati</taxon>
        <taxon>Pseudomonadota</taxon>
        <taxon>Alphaproteobacteria</taxon>
        <taxon>Sphingomonadales</taxon>
        <taxon>Sphingomonadaceae</taxon>
        <taxon>Sphingomonas</taxon>
    </lineage>
</organism>
<dbReference type="EMBL" id="JBHUGS010000001">
    <property type="protein sequence ID" value="MFD1949502.1"/>
    <property type="molecule type" value="Genomic_DNA"/>
</dbReference>
<keyword evidence="2" id="KW-0812">Transmembrane</keyword>
<dbReference type="InterPro" id="IPR003423">
    <property type="entry name" value="OMP_efflux"/>
</dbReference>
<dbReference type="InterPro" id="IPR010131">
    <property type="entry name" value="MdtP/NodT-like"/>
</dbReference>
<comment type="caution">
    <text evidence="3">The sequence shown here is derived from an EMBL/GenBank/DDBJ whole genome shotgun (WGS) entry which is preliminary data.</text>
</comment>
<evidence type="ECO:0000256" key="2">
    <source>
        <dbReference type="RuleBase" id="RU362097"/>
    </source>
</evidence>
<sequence>MLLAGCAGPRPEVPVAAAVTAPAGWRTQFAVTAPVTAEWWRGFGDPVLTQLVEAALANNTDLAVAATRIAEARANQRLARAALSPSLNGSASVAEQRTLTALGTGVDGLVGQPGVQVAYEVDLFGRLATLDRAARADLLAAQASRDTTALSVAATTANGYITLRALDARLQTAQETLVARDEALRLAQRRALTGYTSLLELRQAEAEYQSAAQLIPQVELSISRQENSLSVLTGGVPGAIARGRPLAALVPPAIPSELPSELLRRRPDIAAAEYRLASADLSLSAARALYLPRLNLSGTAGLALSSLIAAPVTLFSVGGSVLGPIFDGGRVRAGAEAATARRDAAAFAYRGTALTAFREVDDSLAGVRRSGEQAEAVGLQREALAQALRLATNRYRAGYASYIEQLDAQRGLLTADLTLIQARTDQLTAVVTLYQALGGGWGR</sequence>
<keyword evidence="2" id="KW-0449">Lipoprotein</keyword>
<comment type="similarity">
    <text evidence="1 2">Belongs to the outer membrane factor (OMF) (TC 1.B.17) family.</text>
</comment>
<dbReference type="SUPFAM" id="SSF56954">
    <property type="entry name" value="Outer membrane efflux proteins (OEP)"/>
    <property type="match status" value="1"/>
</dbReference>
<dbReference type="PANTHER" id="PTHR30203">
    <property type="entry name" value="OUTER MEMBRANE CATION EFFLUX PROTEIN"/>
    <property type="match status" value="1"/>
</dbReference>
<dbReference type="PANTHER" id="PTHR30203:SF33">
    <property type="entry name" value="BLR4455 PROTEIN"/>
    <property type="match status" value="1"/>
</dbReference>
<name>A0ABW4TS47_9SPHN</name>
<protein>
    <submittedName>
        <fullName evidence="3">Efflux transporter outer membrane subunit</fullName>
    </submittedName>
</protein>
<evidence type="ECO:0000313" key="4">
    <source>
        <dbReference type="Proteomes" id="UP001597400"/>
    </source>
</evidence>
<dbReference type="Pfam" id="PF02321">
    <property type="entry name" value="OEP"/>
    <property type="match status" value="2"/>
</dbReference>
<keyword evidence="4" id="KW-1185">Reference proteome</keyword>
<reference evidence="4" key="1">
    <citation type="journal article" date="2019" name="Int. J. Syst. Evol. Microbiol.">
        <title>The Global Catalogue of Microorganisms (GCM) 10K type strain sequencing project: providing services to taxonomists for standard genome sequencing and annotation.</title>
        <authorList>
            <consortium name="The Broad Institute Genomics Platform"/>
            <consortium name="The Broad Institute Genome Sequencing Center for Infectious Disease"/>
            <person name="Wu L."/>
            <person name="Ma J."/>
        </authorList>
    </citation>
    <scope>NUCLEOTIDE SEQUENCE [LARGE SCALE GENOMIC DNA]</scope>
    <source>
        <strain evidence="4">CGMCC 1.12702</strain>
    </source>
</reference>
<dbReference type="NCBIfam" id="TIGR01845">
    <property type="entry name" value="outer_NodT"/>
    <property type="match status" value="1"/>
</dbReference>
<dbReference type="Gene3D" id="2.20.200.10">
    <property type="entry name" value="Outer membrane efflux proteins (OEP)"/>
    <property type="match status" value="1"/>
</dbReference>
<dbReference type="Gene3D" id="1.20.1600.10">
    <property type="entry name" value="Outer membrane efflux proteins (OEP)"/>
    <property type="match status" value="1"/>
</dbReference>
<evidence type="ECO:0000256" key="1">
    <source>
        <dbReference type="ARBA" id="ARBA00007613"/>
    </source>
</evidence>
<proteinExistence type="inferred from homology"/>
<evidence type="ECO:0000313" key="3">
    <source>
        <dbReference type="EMBL" id="MFD1949502.1"/>
    </source>
</evidence>
<dbReference type="RefSeq" id="WP_380928198.1">
    <property type="nucleotide sequence ID" value="NZ_JBHUGS010000001.1"/>
</dbReference>
<comment type="subcellular location">
    <subcellularLocation>
        <location evidence="2">Cell membrane</location>
        <topology evidence="2">Lipid-anchor</topology>
    </subcellularLocation>
</comment>
<keyword evidence="2" id="KW-0564">Palmitate</keyword>
<accession>A0ABW4TS47</accession>